<accession>A0A7N0REP6</accession>
<organism evidence="2 3">
    <name type="scientific">Kalanchoe fedtschenkoi</name>
    <name type="common">Lavender scallops</name>
    <name type="synonym">South American air plant</name>
    <dbReference type="NCBI Taxonomy" id="63787"/>
    <lineage>
        <taxon>Eukaryota</taxon>
        <taxon>Viridiplantae</taxon>
        <taxon>Streptophyta</taxon>
        <taxon>Embryophyta</taxon>
        <taxon>Tracheophyta</taxon>
        <taxon>Spermatophyta</taxon>
        <taxon>Magnoliopsida</taxon>
        <taxon>eudicotyledons</taxon>
        <taxon>Gunneridae</taxon>
        <taxon>Pentapetalae</taxon>
        <taxon>Saxifragales</taxon>
        <taxon>Crassulaceae</taxon>
        <taxon>Kalanchoe</taxon>
    </lineage>
</organism>
<proteinExistence type="predicted"/>
<dbReference type="EnsemblPlants" id="Kaladp0009s0030.1.v1.1">
    <property type="protein sequence ID" value="Kaladp0009s0030.1.v1.1"/>
    <property type="gene ID" value="Kaladp0009s0030.v1.1"/>
</dbReference>
<dbReference type="PANTHER" id="PTHR45744">
    <property type="entry name" value="TYROSINE AMINOTRANSFERASE"/>
    <property type="match status" value="1"/>
</dbReference>
<dbReference type="GO" id="GO:0004838">
    <property type="term" value="F:L-tyrosine-2-oxoglutarate transaminase activity"/>
    <property type="evidence" value="ECO:0007669"/>
    <property type="project" value="TreeGrafter"/>
</dbReference>
<dbReference type="Gene3D" id="3.90.1150.10">
    <property type="entry name" value="Aspartate Aminotransferase, domain 1"/>
    <property type="match status" value="1"/>
</dbReference>
<protein>
    <recommendedName>
        <fullName evidence="1">Aminotransferase class I/classII large domain-containing protein</fullName>
    </recommendedName>
</protein>
<dbReference type="InterPro" id="IPR015424">
    <property type="entry name" value="PyrdxlP-dep_Trfase"/>
</dbReference>
<dbReference type="InterPro" id="IPR015422">
    <property type="entry name" value="PyrdxlP-dep_Trfase_small"/>
</dbReference>
<dbReference type="GO" id="GO:0030170">
    <property type="term" value="F:pyridoxal phosphate binding"/>
    <property type="evidence" value="ECO:0007669"/>
    <property type="project" value="InterPro"/>
</dbReference>
<sequence>MNINNHECAKVGFASKNDHIYISRVITSLRDSKRTAVKILRKKSMVRQSVHRRVSQRTNCGNYEEATCPGDRKRSVWPSGIQKQPICVDGDFWIYGSDPQPPIDVQEVDRAGVEARLVLDDGSVRGLQAAEGLDCPPDVERIMKYCDTMGGPPTFLQAAVPKIIEQTNEAFHAKTPDQLELGANNLYEMANEIPGLHCPYKSQGAMAAMIKLDLSVFEDISDDMDFCFKLVKEENVIVVPGVTLGLKDWLRFVFSIDPATLREALGRIKVFCYRHSKTALREYL</sequence>
<dbReference type="InterPro" id="IPR004839">
    <property type="entry name" value="Aminotransferase_I/II_large"/>
</dbReference>
<evidence type="ECO:0000313" key="2">
    <source>
        <dbReference type="EnsemblPlants" id="Kaladp0009s0030.1.v1.1"/>
    </source>
</evidence>
<dbReference type="PANTHER" id="PTHR45744:SF2">
    <property type="entry name" value="TYROSINE AMINOTRANSFERASE"/>
    <property type="match status" value="1"/>
</dbReference>
<reference evidence="2" key="1">
    <citation type="submission" date="2021-01" db="UniProtKB">
        <authorList>
            <consortium name="EnsemblPlants"/>
        </authorList>
    </citation>
    <scope>IDENTIFICATION</scope>
</reference>
<evidence type="ECO:0000313" key="3">
    <source>
        <dbReference type="Proteomes" id="UP000594263"/>
    </source>
</evidence>
<dbReference type="Proteomes" id="UP000594263">
    <property type="component" value="Unplaced"/>
</dbReference>
<dbReference type="Pfam" id="PF00155">
    <property type="entry name" value="Aminotran_1_2"/>
    <property type="match status" value="1"/>
</dbReference>
<dbReference type="GO" id="GO:0006572">
    <property type="term" value="P:L-tyrosine catabolic process"/>
    <property type="evidence" value="ECO:0007669"/>
    <property type="project" value="TreeGrafter"/>
</dbReference>
<evidence type="ECO:0000259" key="1">
    <source>
        <dbReference type="Pfam" id="PF00155"/>
    </source>
</evidence>
<keyword evidence="3" id="KW-1185">Reference proteome</keyword>
<name>A0A7N0REP6_KALFE</name>
<feature type="domain" description="Aminotransferase class I/classII large" evidence="1">
    <location>
        <begin position="153"/>
        <end position="268"/>
    </location>
</feature>
<dbReference type="SUPFAM" id="SSF53383">
    <property type="entry name" value="PLP-dependent transferases"/>
    <property type="match status" value="1"/>
</dbReference>
<dbReference type="AlphaFoldDB" id="A0A7N0REP6"/>
<dbReference type="Gramene" id="Kaladp0009s0030.1.v1.1">
    <property type="protein sequence ID" value="Kaladp0009s0030.1.v1.1"/>
    <property type="gene ID" value="Kaladp0009s0030.v1.1"/>
</dbReference>